<dbReference type="InterPro" id="IPR018232">
    <property type="entry name" value="Glyco_hydro_37_CS"/>
</dbReference>
<gene>
    <name evidence="8" type="primary">TREH</name>
    <name evidence="8" type="ORF">CM83_56558</name>
</gene>
<dbReference type="EC" id="3.2.1.28" evidence="3 7"/>
<reference evidence="9" key="3">
    <citation type="submission" date="2014-09" db="EMBL/GenBank/DDBJ databases">
        <authorList>
            <person name="Magalhaes I.L.F."/>
            <person name="Oliveira U."/>
            <person name="Santos F.R."/>
            <person name="Vidigal T.H.D.A."/>
            <person name="Brescovit A.D."/>
            <person name="Santos A.J."/>
        </authorList>
    </citation>
    <scope>NUCLEOTIDE SEQUENCE</scope>
</reference>
<dbReference type="Pfam" id="PF01204">
    <property type="entry name" value="Trehalase"/>
    <property type="match status" value="1"/>
</dbReference>
<evidence type="ECO:0000256" key="6">
    <source>
        <dbReference type="ARBA" id="ARBA00023295"/>
    </source>
</evidence>
<dbReference type="Gene3D" id="1.50.10.10">
    <property type="match status" value="1"/>
</dbReference>
<dbReference type="GO" id="GO:0004555">
    <property type="term" value="F:alpha,alpha-trehalase activity"/>
    <property type="evidence" value="ECO:0007669"/>
    <property type="project" value="UniProtKB-EC"/>
</dbReference>
<accession>A0A0A9Y0X3</accession>
<dbReference type="PRINTS" id="PR00744">
    <property type="entry name" value="GLHYDRLASE37"/>
</dbReference>
<dbReference type="InterPro" id="IPR008928">
    <property type="entry name" value="6-hairpin_glycosidase_sf"/>
</dbReference>
<protein>
    <recommendedName>
        <fullName evidence="4 7">Trehalase</fullName>
        <ecNumber evidence="3 7">3.2.1.28</ecNumber>
    </recommendedName>
    <alternativeName>
        <fullName evidence="7">Alpha-trehalose glucohydrolase</fullName>
    </alternativeName>
</protein>
<evidence type="ECO:0000256" key="1">
    <source>
        <dbReference type="ARBA" id="ARBA00001576"/>
    </source>
</evidence>
<evidence type="ECO:0000256" key="4">
    <source>
        <dbReference type="ARBA" id="ARBA00019905"/>
    </source>
</evidence>
<dbReference type="GO" id="GO:0005993">
    <property type="term" value="P:trehalose catabolic process"/>
    <property type="evidence" value="ECO:0007669"/>
    <property type="project" value="TreeGrafter"/>
</dbReference>
<sequence length="570" mass="66627">MLKGFHRIPGLRKCYSSLSNPVHPQARCKWASDPNDIRNILCDGPILHAVQMSNVFPDCKTFVDMNVKTSIPAIHDAWKTIAAQYGDQPVATKTILKFLQDHFETVEGDSQLEKWVPTDWKPNPKILEKVEDPEYKYFAKELNLLWLKLGRKMNAKVQTESNKTTLLYVPHGFIIPGGRFRELYYWDTYFILLGLLVCDMFETAKGIIENMVHLLKTHGSIYNGTRLYYQFRSQPPLLLKMVDDYVNVTKDFSMVEKNFRVLEKEILCWETTRRIDISVGGEKYDVFRYHCCTPGPRPESYREDIATAEKCSNDEVRMYKYQAIASACESGWDFSSRWFKFKKGSTLQDMHTQEIIPVDLNAFMHMNYEIMKKWATQLKMSDEVKKYTVLSDKIKVAIHDLLWDELDGIWYDRDIRDGSLNKEYVTSNFTPLWTRSFNDEAKVEIAERMLEYYTKYNLWKFKGGLPTTMCFSGEQWDWPNSWAPLQLIASQGFRNVGLPVLGFKIASNWVNNNYTGYLKHGVIFEKYDCRRPGMTGFGGEYEEQVGFGWSNGVLFQFMHEYPDKLRPHEE</sequence>
<dbReference type="EMBL" id="GBHO01018308">
    <property type="protein sequence ID" value="JAG25296.1"/>
    <property type="molecule type" value="Transcribed_RNA"/>
</dbReference>
<dbReference type="PANTHER" id="PTHR23403:SF1">
    <property type="entry name" value="TREHALASE"/>
    <property type="match status" value="1"/>
</dbReference>
<dbReference type="PANTHER" id="PTHR23403">
    <property type="entry name" value="TREHALASE"/>
    <property type="match status" value="1"/>
</dbReference>
<dbReference type="AlphaFoldDB" id="A0A0A9Y0X3"/>
<reference evidence="8" key="2">
    <citation type="submission" date="2014-07" db="EMBL/GenBank/DDBJ databases">
        <authorList>
            <person name="Hull J."/>
        </authorList>
    </citation>
    <scope>NUCLEOTIDE SEQUENCE</scope>
</reference>
<keyword evidence="5 7" id="KW-0378">Hydrolase</keyword>
<keyword evidence="6 7" id="KW-0326">Glycosidase</keyword>
<dbReference type="EMBL" id="GBRD01003344">
    <property type="protein sequence ID" value="JAG62477.1"/>
    <property type="molecule type" value="Transcribed_RNA"/>
</dbReference>
<dbReference type="SUPFAM" id="SSF48208">
    <property type="entry name" value="Six-hairpin glycosidases"/>
    <property type="match status" value="1"/>
</dbReference>
<comment type="catalytic activity">
    <reaction evidence="1 7">
        <text>alpha,alpha-trehalose + H2O = alpha-D-glucose + beta-D-glucose</text>
        <dbReference type="Rhea" id="RHEA:32675"/>
        <dbReference type="ChEBI" id="CHEBI:15377"/>
        <dbReference type="ChEBI" id="CHEBI:15903"/>
        <dbReference type="ChEBI" id="CHEBI:16551"/>
        <dbReference type="ChEBI" id="CHEBI:17925"/>
        <dbReference type="EC" id="3.2.1.28"/>
    </reaction>
</comment>
<reference evidence="8" key="1">
    <citation type="journal article" date="2014" name="PLoS ONE">
        <title>Transcriptome-Based Identification of ABC Transporters in the Western Tarnished Plant Bug Lygus hesperus.</title>
        <authorList>
            <person name="Hull J.J."/>
            <person name="Chaney K."/>
            <person name="Geib S.M."/>
            <person name="Fabrick J.A."/>
            <person name="Brent C.S."/>
            <person name="Walsh D."/>
            <person name="Lavine L.C."/>
        </authorList>
    </citation>
    <scope>NUCLEOTIDE SEQUENCE</scope>
</reference>
<evidence type="ECO:0000256" key="7">
    <source>
        <dbReference type="RuleBase" id="RU361180"/>
    </source>
</evidence>
<evidence type="ECO:0000313" key="8">
    <source>
        <dbReference type="EMBL" id="JAG25296.1"/>
    </source>
</evidence>
<proteinExistence type="inferred from homology"/>
<dbReference type="InterPro" id="IPR001661">
    <property type="entry name" value="Glyco_hydro_37"/>
</dbReference>
<dbReference type="InterPro" id="IPR012341">
    <property type="entry name" value="6hp_glycosidase-like_sf"/>
</dbReference>
<name>A0A0A9Y0X3_LYGHE</name>
<dbReference type="EMBL" id="GBRD01003345">
    <property type="protein sequence ID" value="JAG62476.1"/>
    <property type="molecule type" value="Transcribed_RNA"/>
</dbReference>
<evidence type="ECO:0000256" key="5">
    <source>
        <dbReference type="ARBA" id="ARBA00022801"/>
    </source>
</evidence>
<evidence type="ECO:0000313" key="9">
    <source>
        <dbReference type="EMBL" id="JAG62476.1"/>
    </source>
</evidence>
<organism evidence="8">
    <name type="scientific">Lygus hesperus</name>
    <name type="common">Western plant bug</name>
    <dbReference type="NCBI Taxonomy" id="30085"/>
    <lineage>
        <taxon>Eukaryota</taxon>
        <taxon>Metazoa</taxon>
        <taxon>Ecdysozoa</taxon>
        <taxon>Arthropoda</taxon>
        <taxon>Hexapoda</taxon>
        <taxon>Insecta</taxon>
        <taxon>Pterygota</taxon>
        <taxon>Neoptera</taxon>
        <taxon>Paraneoptera</taxon>
        <taxon>Hemiptera</taxon>
        <taxon>Heteroptera</taxon>
        <taxon>Panheteroptera</taxon>
        <taxon>Cimicomorpha</taxon>
        <taxon>Miridae</taxon>
        <taxon>Mirini</taxon>
        <taxon>Lygus</taxon>
    </lineage>
</organism>
<dbReference type="PROSITE" id="PS00927">
    <property type="entry name" value="TREHALASE_1"/>
    <property type="match status" value="1"/>
</dbReference>
<comment type="similarity">
    <text evidence="2 7">Belongs to the glycosyl hydrolase 37 family.</text>
</comment>
<evidence type="ECO:0000256" key="2">
    <source>
        <dbReference type="ARBA" id="ARBA00005615"/>
    </source>
</evidence>
<evidence type="ECO:0000256" key="3">
    <source>
        <dbReference type="ARBA" id="ARBA00012757"/>
    </source>
</evidence>